<dbReference type="EnsemblMetazoa" id="ADIR009788-RA">
    <property type="protein sequence ID" value="ADIR009788-PA"/>
    <property type="gene ID" value="ADIR009788"/>
</dbReference>
<dbReference type="AlphaFoldDB" id="A0A182NQ53"/>
<keyword evidence="3" id="KW-1185">Reference proteome</keyword>
<reference evidence="2" key="2">
    <citation type="submission" date="2020-05" db="UniProtKB">
        <authorList>
            <consortium name="EnsemblMetazoa"/>
        </authorList>
    </citation>
    <scope>IDENTIFICATION</scope>
    <source>
        <strain evidence="2">WRAIR2</strain>
    </source>
</reference>
<dbReference type="Proteomes" id="UP000075884">
    <property type="component" value="Unassembled WGS sequence"/>
</dbReference>
<name>A0A182NQ53_9DIPT</name>
<accession>A0A182NQ53</accession>
<proteinExistence type="predicted"/>
<organism evidence="2 3">
    <name type="scientific">Anopheles dirus</name>
    <dbReference type="NCBI Taxonomy" id="7168"/>
    <lineage>
        <taxon>Eukaryota</taxon>
        <taxon>Metazoa</taxon>
        <taxon>Ecdysozoa</taxon>
        <taxon>Arthropoda</taxon>
        <taxon>Hexapoda</taxon>
        <taxon>Insecta</taxon>
        <taxon>Pterygota</taxon>
        <taxon>Neoptera</taxon>
        <taxon>Endopterygota</taxon>
        <taxon>Diptera</taxon>
        <taxon>Nematocera</taxon>
        <taxon>Culicoidea</taxon>
        <taxon>Culicidae</taxon>
        <taxon>Anophelinae</taxon>
        <taxon>Anopheles</taxon>
    </lineage>
</organism>
<evidence type="ECO:0000256" key="1">
    <source>
        <dbReference type="SAM" id="MobiDB-lite"/>
    </source>
</evidence>
<protein>
    <recommendedName>
        <fullName evidence="4">Nucleic-acid-binding protein from transposon X-element</fullName>
    </recommendedName>
</protein>
<feature type="region of interest" description="Disordered" evidence="1">
    <location>
        <begin position="1"/>
        <end position="20"/>
    </location>
</feature>
<dbReference type="STRING" id="7168.A0A182NQ53"/>
<sequence>MLPSIPAGRQVNPVDNHPMGKSFGHGTRNCRLSPRCATCALPHLTAACIFNDQASPKCANCGNQHKANDRECPNRARTVRPASVPAQVPPGFEYNLAQR</sequence>
<evidence type="ECO:0000313" key="2">
    <source>
        <dbReference type="EnsemblMetazoa" id="ADIR009788-PA"/>
    </source>
</evidence>
<evidence type="ECO:0008006" key="4">
    <source>
        <dbReference type="Google" id="ProtNLM"/>
    </source>
</evidence>
<feature type="region of interest" description="Disordered" evidence="1">
    <location>
        <begin position="72"/>
        <end position="99"/>
    </location>
</feature>
<evidence type="ECO:0000313" key="3">
    <source>
        <dbReference type="Proteomes" id="UP000075884"/>
    </source>
</evidence>
<reference evidence="3" key="1">
    <citation type="submission" date="2013-03" db="EMBL/GenBank/DDBJ databases">
        <title>The Genome Sequence of Anopheles dirus WRAIR2.</title>
        <authorList>
            <consortium name="The Broad Institute Genomics Platform"/>
            <person name="Neafsey D.E."/>
            <person name="Walton C."/>
            <person name="Walker B."/>
            <person name="Young S.K."/>
            <person name="Zeng Q."/>
            <person name="Gargeya S."/>
            <person name="Fitzgerald M."/>
            <person name="Haas B."/>
            <person name="Abouelleil A."/>
            <person name="Allen A.W."/>
            <person name="Alvarado L."/>
            <person name="Arachchi H.M."/>
            <person name="Berlin A.M."/>
            <person name="Chapman S.B."/>
            <person name="Gainer-Dewar J."/>
            <person name="Goldberg J."/>
            <person name="Griggs A."/>
            <person name="Gujja S."/>
            <person name="Hansen M."/>
            <person name="Howarth C."/>
            <person name="Imamovic A."/>
            <person name="Ireland A."/>
            <person name="Larimer J."/>
            <person name="McCowan C."/>
            <person name="Murphy C."/>
            <person name="Pearson M."/>
            <person name="Poon T.W."/>
            <person name="Priest M."/>
            <person name="Roberts A."/>
            <person name="Saif S."/>
            <person name="Shea T."/>
            <person name="Sisk P."/>
            <person name="Sykes S."/>
            <person name="Wortman J."/>
            <person name="Nusbaum C."/>
            <person name="Birren B."/>
        </authorList>
    </citation>
    <scope>NUCLEOTIDE SEQUENCE [LARGE SCALE GENOMIC DNA]</scope>
    <source>
        <strain evidence="3">WRAIR2</strain>
    </source>
</reference>
<dbReference type="VEuPathDB" id="VectorBase:ADIR009788"/>